<dbReference type="Gene3D" id="3.40.50.1820">
    <property type="entry name" value="alpha/beta hydrolase"/>
    <property type="match status" value="1"/>
</dbReference>
<evidence type="ECO:0000259" key="1">
    <source>
        <dbReference type="Pfam" id="PF12262"/>
    </source>
</evidence>
<dbReference type="Proteomes" id="UP000186905">
    <property type="component" value="Unassembled WGS sequence"/>
</dbReference>
<comment type="caution">
    <text evidence="3">The sequence shown here is derived from an EMBL/GenBank/DDBJ whole genome shotgun (WGS) entry which is preliminary data.</text>
</comment>
<keyword evidence="4" id="KW-1185">Reference proteome</keyword>
<protein>
    <recommendedName>
        <fullName evidence="5">Bacterial virulence factor lipase N-terminal domain-containing protein</fullName>
    </recommendedName>
</protein>
<gene>
    <name evidence="3" type="ORF">BIT28_04985</name>
</gene>
<dbReference type="InterPro" id="IPR029058">
    <property type="entry name" value="AB_hydrolase_fold"/>
</dbReference>
<proteinExistence type="predicted"/>
<feature type="domain" description="Bacterial virulence factor lipase N-terminal" evidence="1">
    <location>
        <begin position="70"/>
        <end position="230"/>
    </location>
</feature>
<dbReference type="RefSeq" id="WP_075763381.1">
    <property type="nucleotide sequence ID" value="NZ_MJIL01000060.1"/>
</dbReference>
<evidence type="ECO:0000313" key="4">
    <source>
        <dbReference type="Proteomes" id="UP000186905"/>
    </source>
</evidence>
<accession>A0A1Q9GSK3</accession>
<evidence type="ECO:0000313" key="3">
    <source>
        <dbReference type="EMBL" id="OLQ77701.1"/>
    </source>
</evidence>
<organism evidence="3 4">
    <name type="scientific">Photobacterium proteolyticum</name>
    <dbReference type="NCBI Taxonomy" id="1903952"/>
    <lineage>
        <taxon>Bacteria</taxon>
        <taxon>Pseudomonadati</taxon>
        <taxon>Pseudomonadota</taxon>
        <taxon>Gammaproteobacteria</taxon>
        <taxon>Vibrionales</taxon>
        <taxon>Vibrionaceae</taxon>
        <taxon>Photobacterium</taxon>
    </lineage>
</organism>
<dbReference type="STRING" id="1903952.BIT28_04985"/>
<dbReference type="InterPro" id="IPR000073">
    <property type="entry name" value="AB_hydrolase_1"/>
</dbReference>
<feature type="domain" description="AB hydrolase-1" evidence="2">
    <location>
        <begin position="351"/>
        <end position="489"/>
    </location>
</feature>
<evidence type="ECO:0008006" key="5">
    <source>
        <dbReference type="Google" id="ProtNLM"/>
    </source>
</evidence>
<sequence length="513" mass="56058">MKNNKSYFCLIPIVALLNGCSDDSELETDSRQFVPYTLDKLYYPNDLLLGDSDGTIELPAEQDGSVVDYHDYENVYGALDGWSTGYPMTLPLSGSNVAIDPETLSENVILFDVASGKRLVAGDDFIASLSESQEIVIKPMTIFPESTTYVLALTNGIRDIQGNELKPSPGYEKLAKGESLDDPLSDQAMAQVQRNQSQLKAAGVTGEIVYSAEFTTQSIYPVMEAARENIPTQMLQNLALKAKGRDYWTYSATISIPYYLDMPGSSNCEVSSLYERGSEKYQQVDADPVGYCPPLYSWWTDDPDGHGNFVHGQNPKPGVRSTQEIPVVIYSPVDWNPITLNGTTKSLSTSIFVHGITGWKESAGTMVKSIVTQGGGRFVVAIDQPLHGERGIDINQDGIMDITATSSEENEDKSVYLNLLSPLTLRDNQRQAVLDQLALRKALNSTPYIDNSDISLIGHSLGGIISTMVSELSQGVDELAFSTVTLVVPGMHLTDLVMNSMLLGEEVIGEIKK</sequence>
<dbReference type="SUPFAM" id="SSF53474">
    <property type="entry name" value="alpha/beta-Hydrolases"/>
    <property type="match status" value="1"/>
</dbReference>
<dbReference type="Pfam" id="PF12697">
    <property type="entry name" value="Abhydrolase_6"/>
    <property type="match status" value="1"/>
</dbReference>
<dbReference type="EMBL" id="MJIL01000060">
    <property type="protein sequence ID" value="OLQ77701.1"/>
    <property type="molecule type" value="Genomic_DNA"/>
</dbReference>
<dbReference type="Pfam" id="PF12262">
    <property type="entry name" value="Lipase_bact_N"/>
    <property type="match status" value="1"/>
</dbReference>
<name>A0A1Q9GSK3_9GAMM</name>
<reference evidence="3 4" key="1">
    <citation type="submission" date="2016-09" db="EMBL/GenBank/DDBJ databases">
        <title>Photobacterium proteolyticum sp. nov. a protease producing bacterium isolated from ocean sediments of Laizhou Bay.</title>
        <authorList>
            <person name="Li Y."/>
        </authorList>
    </citation>
    <scope>NUCLEOTIDE SEQUENCE [LARGE SCALE GENOMIC DNA]</scope>
    <source>
        <strain evidence="3 4">13-12</strain>
    </source>
</reference>
<dbReference type="InterPro" id="IPR025920">
    <property type="entry name" value="Lipase_bact_N"/>
</dbReference>
<evidence type="ECO:0000259" key="2">
    <source>
        <dbReference type="Pfam" id="PF12697"/>
    </source>
</evidence>
<dbReference type="AlphaFoldDB" id="A0A1Q9GSK3"/>